<feature type="transmembrane region" description="Helical" evidence="1">
    <location>
        <begin position="158"/>
        <end position="176"/>
    </location>
</feature>
<dbReference type="Pfam" id="PF10067">
    <property type="entry name" value="DUF2306"/>
    <property type="match status" value="1"/>
</dbReference>
<gene>
    <name evidence="2" type="ORF">J2I47_04770</name>
</gene>
<comment type="caution">
    <text evidence="2">The sequence shown here is derived from an EMBL/GenBank/DDBJ whole genome shotgun (WGS) entry which is preliminary data.</text>
</comment>
<protein>
    <submittedName>
        <fullName evidence="2">DUF2306 domain-containing protein</fullName>
    </submittedName>
</protein>
<keyword evidence="3" id="KW-1185">Reference proteome</keyword>
<evidence type="ECO:0000313" key="3">
    <source>
        <dbReference type="Proteomes" id="UP000664034"/>
    </source>
</evidence>
<organism evidence="2 3">
    <name type="scientific">Fibrella rubiginis</name>
    <dbReference type="NCBI Taxonomy" id="2817060"/>
    <lineage>
        <taxon>Bacteria</taxon>
        <taxon>Pseudomonadati</taxon>
        <taxon>Bacteroidota</taxon>
        <taxon>Cytophagia</taxon>
        <taxon>Cytophagales</taxon>
        <taxon>Spirosomataceae</taxon>
        <taxon>Fibrella</taxon>
    </lineage>
</organism>
<feature type="transmembrane region" description="Helical" evidence="1">
    <location>
        <begin position="81"/>
        <end position="102"/>
    </location>
</feature>
<evidence type="ECO:0000313" key="2">
    <source>
        <dbReference type="EMBL" id="MBO0935853.1"/>
    </source>
</evidence>
<keyword evidence="1" id="KW-1133">Transmembrane helix</keyword>
<keyword evidence="1" id="KW-0812">Transmembrane</keyword>
<name>A0A939GG72_9BACT</name>
<feature type="transmembrane region" description="Helical" evidence="1">
    <location>
        <begin position="54"/>
        <end position="75"/>
    </location>
</feature>
<accession>A0A939GG72</accession>
<sequence>MGPQQDALPRTCNRRYHGQRLFCRACAAGGHHNAGGTLQLVPQLRSRALLFHRWNGRLFILTAFAMSLDGLYLTWARGSAANLVGAIGISLNAVLIALCATMTWRYARLRQLDRHRQWALRTYLLVNGVWFFRVMLMAWILLNGGPVGMSHGNGPVDLLLAFADSLLPLAVLDLYLRSQKSRRSPQKVVMAIVLGLLTLLMGVGIFGAFKALWSPLL</sequence>
<dbReference type="Proteomes" id="UP000664034">
    <property type="component" value="Unassembled WGS sequence"/>
</dbReference>
<evidence type="ECO:0000256" key="1">
    <source>
        <dbReference type="SAM" id="Phobius"/>
    </source>
</evidence>
<dbReference type="EMBL" id="JAFMYV010000002">
    <property type="protein sequence ID" value="MBO0935853.1"/>
    <property type="molecule type" value="Genomic_DNA"/>
</dbReference>
<feature type="transmembrane region" description="Helical" evidence="1">
    <location>
        <begin position="123"/>
        <end position="142"/>
    </location>
</feature>
<feature type="transmembrane region" description="Helical" evidence="1">
    <location>
        <begin position="188"/>
        <end position="209"/>
    </location>
</feature>
<keyword evidence="1" id="KW-0472">Membrane</keyword>
<dbReference type="AlphaFoldDB" id="A0A939GG72"/>
<reference evidence="2" key="1">
    <citation type="submission" date="2021-03" db="EMBL/GenBank/DDBJ databases">
        <title>Fibrella sp. HMF5335 genome sequencing and assembly.</title>
        <authorList>
            <person name="Kang H."/>
            <person name="Kim H."/>
            <person name="Bae S."/>
            <person name="Joh K."/>
        </authorList>
    </citation>
    <scope>NUCLEOTIDE SEQUENCE</scope>
    <source>
        <strain evidence="2">HMF5335</strain>
    </source>
</reference>
<proteinExistence type="predicted"/>
<dbReference type="InterPro" id="IPR018750">
    <property type="entry name" value="DUF2306_membrane"/>
</dbReference>